<evidence type="ECO:0000313" key="3">
    <source>
        <dbReference type="Proteomes" id="UP000038009"/>
    </source>
</evidence>
<feature type="region of interest" description="Disordered" evidence="1">
    <location>
        <begin position="211"/>
        <end position="258"/>
    </location>
</feature>
<feature type="compositionally biased region" description="Acidic residues" evidence="1">
    <location>
        <begin position="1016"/>
        <end position="1027"/>
    </location>
</feature>
<gene>
    <name evidence="2" type="ORF">ABL78_2309</name>
</gene>
<evidence type="ECO:0000256" key="1">
    <source>
        <dbReference type="SAM" id="MobiDB-lite"/>
    </source>
</evidence>
<feature type="region of interest" description="Disordered" evidence="1">
    <location>
        <begin position="864"/>
        <end position="893"/>
    </location>
</feature>
<feature type="compositionally biased region" description="Low complexity" evidence="1">
    <location>
        <begin position="304"/>
        <end position="318"/>
    </location>
</feature>
<feature type="region of interest" description="Disordered" evidence="1">
    <location>
        <begin position="924"/>
        <end position="983"/>
    </location>
</feature>
<dbReference type="Proteomes" id="UP000038009">
    <property type="component" value="Unassembled WGS sequence"/>
</dbReference>
<comment type="caution">
    <text evidence="2">The sequence shown here is derived from an EMBL/GenBank/DDBJ whole genome shotgun (WGS) entry which is preliminary data.</text>
</comment>
<feature type="region of interest" description="Disordered" evidence="1">
    <location>
        <begin position="603"/>
        <end position="675"/>
    </location>
</feature>
<feature type="region of interest" description="Disordered" evidence="1">
    <location>
        <begin position="1"/>
        <end position="32"/>
    </location>
</feature>
<feature type="compositionally biased region" description="Basic residues" evidence="1">
    <location>
        <begin position="1"/>
        <end position="10"/>
    </location>
</feature>
<feature type="compositionally biased region" description="Pro residues" evidence="1">
    <location>
        <begin position="613"/>
        <end position="622"/>
    </location>
</feature>
<organism evidence="2 3">
    <name type="scientific">Leptomonas seymouri</name>
    <dbReference type="NCBI Taxonomy" id="5684"/>
    <lineage>
        <taxon>Eukaryota</taxon>
        <taxon>Discoba</taxon>
        <taxon>Euglenozoa</taxon>
        <taxon>Kinetoplastea</taxon>
        <taxon>Metakinetoplastina</taxon>
        <taxon>Trypanosomatida</taxon>
        <taxon>Trypanosomatidae</taxon>
        <taxon>Leishmaniinae</taxon>
        <taxon>Leptomonas</taxon>
    </lineage>
</organism>
<evidence type="ECO:0000313" key="2">
    <source>
        <dbReference type="EMBL" id="KPI88576.1"/>
    </source>
</evidence>
<feature type="region of interest" description="Disordered" evidence="1">
    <location>
        <begin position="449"/>
        <end position="494"/>
    </location>
</feature>
<feature type="compositionally biased region" description="Low complexity" evidence="1">
    <location>
        <begin position="872"/>
        <end position="885"/>
    </location>
</feature>
<sequence length="1294" mass="136816">MSRALLHRAPSHQPPPPPASKSRSRGGCDNDGMSLLDDVCRVSPMGSAGRRATLFGEEGEEEERAADGLRSLKLRSYDRTAAPSDIATTLHAAVHSPLDLEGQSERTSRKLVYSASAVLASPFDAPAQVSKGVALTVNNAWCPSVGGCNNDEDDNTSSPQLHRDGLVHEGSNKHNVMRVHPCRMAPLVPLTSTEDAGGPPECTVQAVDNGKAQANAEGSSRGSMIADPLHAQKPGNPSTDVAPPSPLPMPPTPHSDLNRADAAMESAMVEMAARLRSRDASGRYINGGGATDERSSGAVVSKGSSPVVPHSLSSSSSSFPFYEEPEHKSCASVLSETPDEPHLMHAPGVADDALIDHSKEAEHGGEDSADLVNSTRDVDVASAADDAMFPRRTQRKNSSVTEEAVEGSSNTPAYTFFTSQLPPPVDRRARISELAKALREGEARLTLIPSLQPPSNAVEGGGEGVMGDSPGRTTPSPPPPPPRRGAPLASPPAFRDSPFSLVEAEILHPPPAITVQHATSLLSSPQKVLPKVLQTEAAGDAAVTADIHTCHNSAITAMTGLVASVEEQATSYLQAGQTTPWGVRTATAGDISELGFSSVLLTESASHHRRPPPRVLCPPTPSPSKSRSDEDEEMLMQQTHNDGAAGGCEQQDGLTAPEREECPSSENNEAGKDDAMPVVVPRAACNATILAGLAHPFSEDNNCASYPVALQPERFSSSVPAKAGTEVLEDGGDSTVSVLIVSSDEKEGLHSYPLACRQLDASACAADDDVSAPLSPTWGEGPPFPSQRRLLVGEEEILSRALVRTTMFHRTDDEVQQSNALANVHHAAAALNVPAAVAADATGGTVLAQDTPVVRHSLSGLACKEDEDSVESRQPSRAARASPRPHSVSQRTLSYLKVRRSSADAAAFLRETWSSVDELEEMQDKEDSINRKLPLPILSASEGSHHRQRSNSVASSMSSPMPVPPASDRGVSKEGVEEDEDSEAHLMYSTSGAARGAAIAAGCSTSQSKTLSGSLFDDDGEGEDDGDQTPIGAVLQRVEGNNAVLRLELAAVADRAATAEDALRTRNEECTELHALVDRLQAEVTAMREAATSSAVACLSDTVGLAPKLVRVDAEVQATEKFMEEQSCSSLVSTSQDQPCDAGGRGDDARISSDEWRRRHDTVAKELAEVKSSMAEQLSVLDRLGLCPPFTEEVISAVQRRLRHVKVVNPSMKTAEAMTRSKNLTDINFSSAGVAPPMNMRLEKNRSVLSLLKQRRHRRDGSAQKLLMPLAGTAKSRSGSAHSSASAKENLPSL</sequence>
<dbReference type="OMA" id="PPRMLCP"/>
<feature type="region of interest" description="Disordered" evidence="1">
    <location>
        <begin position="1255"/>
        <end position="1294"/>
    </location>
</feature>
<proteinExistence type="predicted"/>
<reference evidence="2 3" key="1">
    <citation type="journal article" date="2015" name="PLoS Pathog.">
        <title>Leptomonas seymouri: Adaptations to the Dixenous Life Cycle Analyzed by Genome Sequencing, Transcriptome Profiling and Co-infection with Leishmania donovani.</title>
        <authorList>
            <person name="Kraeva N."/>
            <person name="Butenko A."/>
            <person name="Hlavacova J."/>
            <person name="Kostygov A."/>
            <person name="Myskova J."/>
            <person name="Grybchuk D."/>
            <person name="Lestinova T."/>
            <person name="Votypka J."/>
            <person name="Volf P."/>
            <person name="Opperdoes F."/>
            <person name="Flegontov P."/>
            <person name="Lukes J."/>
            <person name="Yurchenko V."/>
        </authorList>
    </citation>
    <scope>NUCLEOTIDE SEQUENCE [LARGE SCALE GENOMIC DNA]</scope>
    <source>
        <strain evidence="2 3">ATCC 30220</strain>
    </source>
</reference>
<protein>
    <submittedName>
        <fullName evidence="2">Uncharacterized protein</fullName>
    </submittedName>
</protein>
<dbReference type="OrthoDB" id="267769at2759"/>
<feature type="region of interest" description="Disordered" evidence="1">
    <location>
        <begin position="281"/>
        <end position="321"/>
    </location>
</feature>
<dbReference type="VEuPathDB" id="TriTrypDB:Lsey_0046_0120"/>
<dbReference type="EMBL" id="LJSK01000046">
    <property type="protein sequence ID" value="KPI88576.1"/>
    <property type="molecule type" value="Genomic_DNA"/>
</dbReference>
<name>A0A0N0P7A4_LEPSE</name>
<feature type="region of interest" description="Disordered" evidence="1">
    <location>
        <begin position="1008"/>
        <end position="1029"/>
    </location>
</feature>
<accession>A0A0N0P7A4</accession>
<feature type="compositionally biased region" description="Pro residues" evidence="1">
    <location>
        <begin position="243"/>
        <end position="253"/>
    </location>
</feature>
<feature type="compositionally biased region" description="Pro residues" evidence="1">
    <location>
        <begin position="475"/>
        <end position="484"/>
    </location>
</feature>
<feature type="region of interest" description="Disordered" evidence="1">
    <location>
        <begin position="1133"/>
        <end position="1155"/>
    </location>
</feature>
<keyword evidence="3" id="KW-1185">Reference proteome</keyword>
<feature type="compositionally biased region" description="Low complexity" evidence="1">
    <location>
        <begin position="1274"/>
        <end position="1287"/>
    </location>
</feature>
<feature type="compositionally biased region" description="Basic and acidic residues" evidence="1">
    <location>
        <begin position="1144"/>
        <end position="1155"/>
    </location>
</feature>